<evidence type="ECO:0000313" key="1">
    <source>
        <dbReference type="EnsemblMetazoa" id="PPA29998.1"/>
    </source>
</evidence>
<reference evidence="2" key="1">
    <citation type="journal article" date="2008" name="Nat. Genet.">
        <title>The Pristionchus pacificus genome provides a unique perspective on nematode lifestyle and parasitism.</title>
        <authorList>
            <person name="Dieterich C."/>
            <person name="Clifton S.W."/>
            <person name="Schuster L.N."/>
            <person name="Chinwalla A."/>
            <person name="Delehaunty K."/>
            <person name="Dinkelacker I."/>
            <person name="Fulton L."/>
            <person name="Fulton R."/>
            <person name="Godfrey J."/>
            <person name="Minx P."/>
            <person name="Mitreva M."/>
            <person name="Roeseler W."/>
            <person name="Tian H."/>
            <person name="Witte H."/>
            <person name="Yang S.P."/>
            <person name="Wilson R.K."/>
            <person name="Sommer R.J."/>
        </authorList>
    </citation>
    <scope>NUCLEOTIDE SEQUENCE [LARGE SCALE GENOMIC DNA]</scope>
    <source>
        <strain evidence="2">PS312</strain>
    </source>
</reference>
<sequence>MELDEAKIITTVKSYYELSKKVENRAKILSDNGFLNMASVLISEKRPRIVKSVVSVMLTLTEREEEAVLLKNAKIFRAAIGNASEQSFPPVVIHNLLLLASRIQSSCEVKNKRRESNKPARRFVHHKSMQYSFIVKPLNDEMKMRIEKKCVTTKGVISVSMDHERGIIQLRATPSVSSQTVVNSLFDCGVEKVERIVKNESGDNEIWEMNRDEINDNVSLLPTYIEEVDPSEEAMELKLEEWRGSRVESLPITAITIHPNLGLAIIVRKNEGGKEDVIDEVNMRPLWMGVMNRRYSLGVKVEDASWVGDKTVFACLDGTVKIAYPHSNIVESSQVASCPLFGVSPLGQSKAVFISHSSMLYYFNVEEKIIVKSVSLGIETRLFSLATLGECVAIGGLDSLWILNGHNEKKEMKLGRIASRMGTIVWSVLFVRDGLVASGDSTGTVSFWNTHNATLITSIIRHEADVLSLCLLNGTIYAAGVDPTIVVIEEMSCGEWKDTLTKRIVTRDVRCMTGWGNAVYGGGCDDKIFRIGTKPQSLNILPIHSHTGVKCDGMYSLITNIDHVLVWSTDKGPNVIAKIFSYNHLPITASSISSDGSVIGISTRESTCLYSLNGNIVSKVRGDLPPSSILIHHPSSHLFVVSYNIIYRLEGIDGELSEIHRLGKLLFSLYLEKRGSHSECVITSLSIDNACSSLCVITSRSSVYRINLTSPPSSLCLRLTLPILSAFSSSSLFVLSSNVSSPNSPSLFSFPLSSSSPSSSFSSHSFFQLGYISSLASSSLGLLISSDEESWTILSPTSQILSLSHSSGKSTEKEILSLGIYDSSLRVLSTQPPIPSILPFKSKRFGMQ</sequence>
<dbReference type="Proteomes" id="UP000005239">
    <property type="component" value="Unassembled WGS sequence"/>
</dbReference>
<dbReference type="EnsemblMetazoa" id="PPA29998.1">
    <property type="protein sequence ID" value="PPA29998.1"/>
    <property type="gene ID" value="WBGene00202866"/>
</dbReference>
<gene>
    <name evidence="1" type="primary">WBGene00202866</name>
</gene>
<dbReference type="InterPro" id="IPR036322">
    <property type="entry name" value="WD40_repeat_dom_sf"/>
</dbReference>
<evidence type="ECO:0000313" key="2">
    <source>
        <dbReference type="Proteomes" id="UP000005239"/>
    </source>
</evidence>
<dbReference type="InterPro" id="IPR015943">
    <property type="entry name" value="WD40/YVTN_repeat-like_dom_sf"/>
</dbReference>
<dbReference type="PANTHER" id="PTHR44163:SF1">
    <property type="entry name" value="U3 SMALL NUCLEOLAR RNA-ASSOCIATED PROTEIN 4 HOMOLOG"/>
    <property type="match status" value="1"/>
</dbReference>
<name>A0A2A6BIA1_PRIPA</name>
<accession>A0A8R1UKK8</accession>
<dbReference type="InterPro" id="IPR046351">
    <property type="entry name" value="UTP4"/>
</dbReference>
<dbReference type="GO" id="GO:0032040">
    <property type="term" value="C:small-subunit processome"/>
    <property type="evidence" value="ECO:0000318"/>
    <property type="project" value="GO_Central"/>
</dbReference>
<dbReference type="SUPFAM" id="SSF50978">
    <property type="entry name" value="WD40 repeat-like"/>
    <property type="match status" value="1"/>
</dbReference>
<dbReference type="GO" id="GO:0034455">
    <property type="term" value="C:t-UTP complex"/>
    <property type="evidence" value="ECO:0000318"/>
    <property type="project" value="GO_Central"/>
</dbReference>
<protein>
    <submittedName>
        <fullName evidence="1">Uncharacterized protein</fullName>
    </submittedName>
</protein>
<dbReference type="AlphaFoldDB" id="A0A2A6BIA1"/>
<keyword evidence="2" id="KW-1185">Reference proteome</keyword>
<proteinExistence type="predicted"/>
<accession>A0A2A6BIA1</accession>
<dbReference type="GO" id="GO:0000462">
    <property type="term" value="P:maturation of SSU-rRNA from tricistronic rRNA transcript (SSU-rRNA, 5.8S rRNA, LSU-rRNA)"/>
    <property type="evidence" value="ECO:0000318"/>
    <property type="project" value="GO_Central"/>
</dbReference>
<organism evidence="1 2">
    <name type="scientific">Pristionchus pacificus</name>
    <name type="common">Parasitic nematode worm</name>
    <dbReference type="NCBI Taxonomy" id="54126"/>
    <lineage>
        <taxon>Eukaryota</taxon>
        <taxon>Metazoa</taxon>
        <taxon>Ecdysozoa</taxon>
        <taxon>Nematoda</taxon>
        <taxon>Chromadorea</taxon>
        <taxon>Rhabditida</taxon>
        <taxon>Rhabditina</taxon>
        <taxon>Diplogasteromorpha</taxon>
        <taxon>Diplogasteroidea</taxon>
        <taxon>Neodiplogasteridae</taxon>
        <taxon>Pristionchus</taxon>
    </lineage>
</organism>
<dbReference type="PANTHER" id="PTHR44163">
    <property type="entry name" value="U3 SMALL NUCLEOLAR RNA-ASSOCIATED PROTEIN 4 HOMOLOG"/>
    <property type="match status" value="1"/>
</dbReference>
<dbReference type="SUPFAM" id="SSF101898">
    <property type="entry name" value="NHL repeat"/>
    <property type="match status" value="1"/>
</dbReference>
<reference evidence="1" key="2">
    <citation type="submission" date="2022-06" db="UniProtKB">
        <authorList>
            <consortium name="EnsemblMetazoa"/>
        </authorList>
    </citation>
    <scope>IDENTIFICATION</scope>
    <source>
        <strain evidence="1">PS312</strain>
    </source>
</reference>
<dbReference type="GO" id="GO:0030686">
    <property type="term" value="C:90S preribosome"/>
    <property type="evidence" value="ECO:0007669"/>
    <property type="project" value="InterPro"/>
</dbReference>
<dbReference type="Gene3D" id="2.130.10.10">
    <property type="entry name" value="YVTN repeat-like/Quinoprotein amine dehydrogenase"/>
    <property type="match status" value="1"/>
</dbReference>